<dbReference type="InterPro" id="IPR041916">
    <property type="entry name" value="Anti_sigma_zinc_sf"/>
</dbReference>
<dbReference type="Pfam" id="PF12973">
    <property type="entry name" value="Cupin_7"/>
    <property type="match status" value="1"/>
</dbReference>
<dbReference type="RefSeq" id="WP_204951643.1">
    <property type="nucleotide sequence ID" value="NZ_BSFF01000010.1"/>
</dbReference>
<evidence type="ECO:0000259" key="1">
    <source>
        <dbReference type="Pfam" id="PF12973"/>
    </source>
</evidence>
<dbReference type="InterPro" id="IPR012807">
    <property type="entry name" value="Anti-sigma_ChrR"/>
</dbReference>
<dbReference type="InterPro" id="IPR025979">
    <property type="entry name" value="ChrR-like_cupin_dom"/>
</dbReference>
<evidence type="ECO:0000313" key="3">
    <source>
        <dbReference type="Proteomes" id="UP000758856"/>
    </source>
</evidence>
<dbReference type="CDD" id="cd20301">
    <property type="entry name" value="cupin_ChrR"/>
    <property type="match status" value="1"/>
</dbReference>
<proteinExistence type="predicted"/>
<evidence type="ECO:0000313" key="2">
    <source>
        <dbReference type="EMBL" id="MBM7853190.1"/>
    </source>
</evidence>
<gene>
    <name evidence="2" type="ORF">JOD31_003441</name>
</gene>
<dbReference type="InterPro" id="IPR011051">
    <property type="entry name" value="RmlC_Cupin_sf"/>
</dbReference>
<dbReference type="InterPro" id="IPR014710">
    <property type="entry name" value="RmlC-like_jellyroll"/>
</dbReference>
<dbReference type="Gene3D" id="1.10.10.1320">
    <property type="entry name" value="Anti-sigma factor, zinc-finger domain"/>
    <property type="match status" value="1"/>
</dbReference>
<feature type="domain" description="ChrR-like cupin" evidence="1">
    <location>
        <begin position="112"/>
        <end position="202"/>
    </location>
</feature>
<accession>A0ABS2TAG4</accession>
<dbReference type="Proteomes" id="UP000758856">
    <property type="component" value="Unassembled WGS sequence"/>
</dbReference>
<dbReference type="Gene3D" id="2.60.120.10">
    <property type="entry name" value="Jelly Rolls"/>
    <property type="match status" value="1"/>
</dbReference>
<reference evidence="2 3" key="1">
    <citation type="submission" date="2021-01" db="EMBL/GenBank/DDBJ databases">
        <title>Genomic Encyclopedia of Type Strains, Phase IV (KMG-IV): sequencing the most valuable type-strain genomes for metagenomic binning, comparative biology and taxonomic classification.</title>
        <authorList>
            <person name="Goeker M."/>
        </authorList>
    </citation>
    <scope>NUCLEOTIDE SEQUENCE [LARGE SCALE GENOMIC DNA]</scope>
    <source>
        <strain evidence="2 3">DSM 6130</strain>
    </source>
</reference>
<keyword evidence="3" id="KW-1185">Reference proteome</keyword>
<name>A0ABS2TAG4_9HYPH</name>
<dbReference type="NCBIfam" id="TIGR02451">
    <property type="entry name" value="anti_sig_ChrR"/>
    <property type="match status" value="1"/>
</dbReference>
<comment type="caution">
    <text evidence="2">The sequence shown here is derived from an EMBL/GenBank/DDBJ whole genome shotgun (WGS) entry which is preliminary data.</text>
</comment>
<organism evidence="2 3">
    <name type="scientific">Methylopila capsulata</name>
    <dbReference type="NCBI Taxonomy" id="61654"/>
    <lineage>
        <taxon>Bacteria</taxon>
        <taxon>Pseudomonadati</taxon>
        <taxon>Pseudomonadota</taxon>
        <taxon>Alphaproteobacteria</taxon>
        <taxon>Hyphomicrobiales</taxon>
        <taxon>Methylopilaceae</taxon>
        <taxon>Methylopila</taxon>
    </lineage>
</organism>
<dbReference type="SUPFAM" id="SSF51182">
    <property type="entry name" value="RmlC-like cupins"/>
    <property type="match status" value="1"/>
</dbReference>
<protein>
    <submittedName>
        <fullName evidence="2">Transcriptional regulator</fullName>
    </submittedName>
</protein>
<sequence length="222" mass="24219">MASPFSPTPEDASRPIDAVLAGYVAGALEPHMHALITAHLMLSDENRGFVRALEAEAGAALDRIDAPLPQRVPRDHVLSAIYAGGYYGTGRPAQHDPELPSPLFRLVGKPLDQLPWKRKLPGLKECKVYDKGGVEAVFYHISAGSRMPKHTHAGSEATLVLRGAFHDERDLYRRGDVALADGFVEHRPTTSRDEDCVCFAVTDAPLKMTGAVWSVLQKLFGK</sequence>
<dbReference type="EMBL" id="JAFBCY010000004">
    <property type="protein sequence ID" value="MBM7853190.1"/>
    <property type="molecule type" value="Genomic_DNA"/>
</dbReference>